<sequence length="60" mass="6985">MKVINLIIEIITSPFTILFRTKAQRNFSKPVKPLVVLGISIVITAALLMLFYYKELFKLW</sequence>
<keyword evidence="1" id="KW-1133">Transmembrane helix</keyword>
<reference evidence="2 3" key="1">
    <citation type="submission" date="2018-08" db="EMBL/GenBank/DDBJ databases">
        <title>Genomic Encyclopedia of Archaeal and Bacterial Type Strains, Phase II (KMG-II): from individual species to whole genera.</title>
        <authorList>
            <person name="Goeker M."/>
        </authorList>
    </citation>
    <scope>NUCLEOTIDE SEQUENCE [LARGE SCALE GENOMIC DNA]</scope>
    <source>
        <strain evidence="2 3">ATCC 27112</strain>
    </source>
</reference>
<keyword evidence="1" id="KW-0812">Transmembrane</keyword>
<gene>
    <name evidence="2" type="ORF">EI71_01942</name>
</gene>
<keyword evidence="1" id="KW-0472">Membrane</keyword>
<feature type="transmembrane region" description="Helical" evidence="1">
    <location>
        <begin position="34"/>
        <end position="53"/>
    </location>
</feature>
<organism evidence="2 3">
    <name type="scientific">Anaeroplasma bactoclasticum</name>
    <dbReference type="NCBI Taxonomy" id="2088"/>
    <lineage>
        <taxon>Bacteria</taxon>
        <taxon>Bacillati</taxon>
        <taxon>Mycoplasmatota</taxon>
        <taxon>Mollicutes</taxon>
        <taxon>Anaeroplasmatales</taxon>
        <taxon>Anaeroplasmataceae</taxon>
        <taxon>Anaeroplasma</taxon>
    </lineage>
</organism>
<evidence type="ECO:0000313" key="2">
    <source>
        <dbReference type="EMBL" id="RIA64751.1"/>
    </source>
</evidence>
<comment type="caution">
    <text evidence="2">The sequence shown here is derived from an EMBL/GenBank/DDBJ whole genome shotgun (WGS) entry which is preliminary data.</text>
</comment>
<dbReference type="Proteomes" id="UP000266506">
    <property type="component" value="Unassembled WGS sequence"/>
</dbReference>
<evidence type="ECO:0000256" key="1">
    <source>
        <dbReference type="SAM" id="Phobius"/>
    </source>
</evidence>
<dbReference type="AlphaFoldDB" id="A0A397R2V5"/>
<dbReference type="InParanoid" id="A0A397R2V5"/>
<proteinExistence type="predicted"/>
<evidence type="ECO:0000313" key="3">
    <source>
        <dbReference type="Proteomes" id="UP000266506"/>
    </source>
</evidence>
<dbReference type="EMBL" id="QXEV01000041">
    <property type="protein sequence ID" value="RIA64751.1"/>
    <property type="molecule type" value="Genomic_DNA"/>
</dbReference>
<name>A0A397R2V5_9MOLU</name>
<accession>A0A397R2V5</accession>
<protein>
    <submittedName>
        <fullName evidence="2">Uncharacterized protein</fullName>
    </submittedName>
</protein>
<keyword evidence="3" id="KW-1185">Reference proteome</keyword>